<dbReference type="AlphaFoldDB" id="A0A2P1VQN3"/>
<reference evidence="1" key="1">
    <citation type="submission" date="2021-03" db="EMBL/GenBank/DDBJ databases">
        <title>Plesiomonas shigelloides zfcc0051, isolated from zebrafish feces.</title>
        <authorList>
            <person name="Vanderhoek Z."/>
            <person name="Gaulke C."/>
        </authorList>
    </citation>
    <scope>NUCLEOTIDE SEQUENCE</scope>
    <source>
        <strain evidence="1">Zfcc0051</strain>
    </source>
</reference>
<dbReference type="RefSeq" id="WP_010862746.1">
    <property type="nucleotide sequence ID" value="NZ_CP027852.1"/>
</dbReference>
<comment type="caution">
    <text evidence="1">The sequence shown here is derived from an EMBL/GenBank/DDBJ whole genome shotgun (WGS) entry which is preliminary data.</text>
</comment>
<dbReference type="EMBL" id="JAFNAA010000003">
    <property type="protein sequence ID" value="MBO1107232.1"/>
    <property type="molecule type" value="Genomic_DNA"/>
</dbReference>
<organism evidence="1 2">
    <name type="scientific">Plesiomonas shigelloides</name>
    <name type="common">Aeromonas shigelloides</name>
    <dbReference type="NCBI Taxonomy" id="703"/>
    <lineage>
        <taxon>Bacteria</taxon>
        <taxon>Pseudomonadati</taxon>
        <taxon>Pseudomonadota</taxon>
        <taxon>Gammaproteobacteria</taxon>
        <taxon>Enterobacterales</taxon>
        <taxon>Enterobacteriaceae</taxon>
        <taxon>Plesiomonas</taxon>
    </lineage>
</organism>
<gene>
    <name evidence="1" type="ORF">J2R62_03195</name>
</gene>
<protein>
    <submittedName>
        <fullName evidence="1">YheV family putative metal-binding protein</fullName>
    </submittedName>
</protein>
<evidence type="ECO:0000313" key="1">
    <source>
        <dbReference type="EMBL" id="MBO1107232.1"/>
    </source>
</evidence>
<dbReference type="GeneID" id="69705094"/>
<dbReference type="Proteomes" id="UP000664658">
    <property type="component" value="Unassembled WGS sequence"/>
</dbReference>
<dbReference type="Pfam" id="PF09526">
    <property type="entry name" value="DUF2387"/>
    <property type="match status" value="1"/>
</dbReference>
<sequence length="66" mass="7657">MNKRRRFIAGAVCPHCQQQDTLALYRELETEVVECVQCGHRQTQAAAHIEQHKRPDEQIIGVFRPD</sequence>
<evidence type="ECO:0000313" key="2">
    <source>
        <dbReference type="Proteomes" id="UP000664658"/>
    </source>
</evidence>
<dbReference type="InterPro" id="IPR012658">
    <property type="entry name" value="YheV"/>
</dbReference>
<name>A0A2P1VQN3_PLESH</name>
<proteinExistence type="predicted"/>
<accession>A0A2P1VQN3</accession>
<dbReference type="NCBIfam" id="TIGR02443">
    <property type="entry name" value="YheV family putative zinc ribbon protein"/>
    <property type="match status" value="1"/>
</dbReference>